<dbReference type="InterPro" id="IPR003085">
    <property type="entry name" value="AcuC"/>
</dbReference>
<reference evidence="6 7" key="1">
    <citation type="submission" date="2019-03" db="EMBL/GenBank/DDBJ databases">
        <title>Genomic Encyclopedia of Archaeal and Bacterial Type Strains, Phase II (KMG-II): from individual species to whole genera.</title>
        <authorList>
            <person name="Goeker M."/>
        </authorList>
    </citation>
    <scope>NUCLEOTIDE SEQUENCE [LARGE SCALE GENOMIC DNA]</scope>
    <source>
        <strain evidence="6 7">DSM 24323</strain>
    </source>
</reference>
<proteinExistence type="inferred from homology"/>
<evidence type="ECO:0000259" key="5">
    <source>
        <dbReference type="Pfam" id="PF00850"/>
    </source>
</evidence>
<dbReference type="InterPro" id="IPR023696">
    <property type="entry name" value="Ureohydrolase_dom_sf"/>
</dbReference>
<dbReference type="GO" id="GO:0045150">
    <property type="term" value="P:acetoin catabolic process"/>
    <property type="evidence" value="ECO:0007669"/>
    <property type="project" value="UniProtKB-UniPathway"/>
</dbReference>
<evidence type="ECO:0000313" key="6">
    <source>
        <dbReference type="EMBL" id="TDT29982.1"/>
    </source>
</evidence>
<keyword evidence="4" id="KW-0006">Acetoin catabolism</keyword>
<keyword evidence="7" id="KW-1185">Reference proteome</keyword>
<dbReference type="InterPro" id="IPR023801">
    <property type="entry name" value="His_deacetylse_dom"/>
</dbReference>
<comment type="caution">
    <text evidence="6">The sequence shown here is derived from an EMBL/GenBank/DDBJ whole genome shotgun (WGS) entry which is preliminary data.</text>
</comment>
<evidence type="ECO:0000256" key="2">
    <source>
        <dbReference type="ARBA" id="ARBA00005947"/>
    </source>
</evidence>
<dbReference type="AlphaFoldDB" id="A0A4R7IYW7"/>
<dbReference type="Proteomes" id="UP000295371">
    <property type="component" value="Unassembled WGS sequence"/>
</dbReference>
<dbReference type="OrthoDB" id="9808367at2"/>
<gene>
    <name evidence="6" type="ORF">CLV29_3005</name>
</gene>
<accession>A0A4R7IYW7</accession>
<comment type="similarity">
    <text evidence="2">Belongs to the histone deacetylase family.</text>
</comment>
<dbReference type="PANTHER" id="PTHR10625:SF10">
    <property type="entry name" value="HISTONE DEACETYLASE HDAC1"/>
    <property type="match status" value="1"/>
</dbReference>
<evidence type="ECO:0000256" key="1">
    <source>
        <dbReference type="ARBA" id="ARBA00005101"/>
    </source>
</evidence>
<comment type="pathway">
    <text evidence="1">Ketone degradation; acetoin degradation.</text>
</comment>
<evidence type="ECO:0000256" key="3">
    <source>
        <dbReference type="ARBA" id="ARBA00020218"/>
    </source>
</evidence>
<dbReference type="InterPro" id="IPR000286">
    <property type="entry name" value="HDACs"/>
</dbReference>
<dbReference type="Gene3D" id="3.40.800.20">
    <property type="entry name" value="Histone deacetylase domain"/>
    <property type="match status" value="1"/>
</dbReference>
<sequence>MKTVLVHSPELERYSFGVDHPMGPGRVELTLALARQLGILDGVQVIEPPLGDQSLLASVHDEIYIAAVRADREASIFGIGTADNPLVQGMHDIASQICAATTEAARQVWTGRAQRAINVSGGLHHAMPTGTSGFCVYNDLGVAAQWLKANGAKRIAYVDVDAHHGDGVQKIFYNDPDVLTVSIHENPAYLFPGTGYPTEVGGVGALGSAVNVALPPGTGDAGWLRAFEAIVPPVLEAFQPDILITQHGCDSHADDPLTDLTLTLGGQVESYRRLGELADQYAHGRWVVTGGGGYAMPWVLPRAWAQLIGVVSGHPVDPETPMPSGWMPETWRSIAGPGPATVGEPEPEFTPITAGIDPADPVDQAILATRRAAFPELGLDPDTF</sequence>
<feature type="domain" description="Histone deacetylase" evidence="5">
    <location>
        <begin position="20"/>
        <end position="308"/>
    </location>
</feature>
<dbReference type="PANTHER" id="PTHR10625">
    <property type="entry name" value="HISTONE DEACETYLASE HDAC1-RELATED"/>
    <property type="match status" value="1"/>
</dbReference>
<dbReference type="CDD" id="cd09994">
    <property type="entry name" value="HDAC_AcuC_like"/>
    <property type="match status" value="1"/>
</dbReference>
<dbReference type="GO" id="GO:0004407">
    <property type="term" value="F:histone deacetylase activity"/>
    <property type="evidence" value="ECO:0007669"/>
    <property type="project" value="TreeGrafter"/>
</dbReference>
<evidence type="ECO:0000256" key="4">
    <source>
        <dbReference type="ARBA" id="ARBA00022627"/>
    </source>
</evidence>
<organism evidence="6 7">
    <name type="scientific">Naumannella halotolerans</name>
    <dbReference type="NCBI Taxonomy" id="993414"/>
    <lineage>
        <taxon>Bacteria</taxon>
        <taxon>Bacillati</taxon>
        <taxon>Actinomycetota</taxon>
        <taxon>Actinomycetes</taxon>
        <taxon>Propionibacteriales</taxon>
        <taxon>Propionibacteriaceae</taxon>
        <taxon>Naumannella</taxon>
    </lineage>
</organism>
<dbReference type="RefSeq" id="WP_133755895.1">
    <property type="nucleotide sequence ID" value="NZ_CP171129.1"/>
</dbReference>
<protein>
    <recommendedName>
        <fullName evidence="3">Acetoin utilization protein AcuC</fullName>
    </recommendedName>
</protein>
<dbReference type="Pfam" id="PF00850">
    <property type="entry name" value="Hist_deacetyl"/>
    <property type="match status" value="1"/>
</dbReference>
<dbReference type="InterPro" id="IPR037138">
    <property type="entry name" value="His_deacetylse_dom_sf"/>
</dbReference>
<dbReference type="GO" id="GO:0040029">
    <property type="term" value="P:epigenetic regulation of gene expression"/>
    <property type="evidence" value="ECO:0007669"/>
    <property type="project" value="TreeGrafter"/>
</dbReference>
<dbReference type="PRINTS" id="PR01270">
    <property type="entry name" value="HDASUPER"/>
</dbReference>
<dbReference type="UniPathway" id="UPA00040"/>
<name>A0A4R7IYW7_9ACTN</name>
<dbReference type="EMBL" id="SOAW01000003">
    <property type="protein sequence ID" value="TDT29982.1"/>
    <property type="molecule type" value="Genomic_DNA"/>
</dbReference>
<dbReference type="SUPFAM" id="SSF52768">
    <property type="entry name" value="Arginase/deacetylase"/>
    <property type="match status" value="1"/>
</dbReference>
<evidence type="ECO:0000313" key="7">
    <source>
        <dbReference type="Proteomes" id="UP000295371"/>
    </source>
</evidence>